<comment type="similarity">
    <text evidence="2">Belongs to the thioredoxin family. DsbE subfamily.</text>
</comment>
<dbReference type="Pfam" id="PF08534">
    <property type="entry name" value="Redoxin"/>
    <property type="match status" value="1"/>
</dbReference>
<dbReference type="SUPFAM" id="SSF52833">
    <property type="entry name" value="Thioredoxin-like"/>
    <property type="match status" value="1"/>
</dbReference>
<dbReference type="PROSITE" id="PS51352">
    <property type="entry name" value="THIOREDOXIN_2"/>
    <property type="match status" value="1"/>
</dbReference>
<organism evidence="7 8">
    <name type="scientific">Rhizobium altiplani</name>
    <dbReference type="NCBI Taxonomy" id="1864509"/>
    <lineage>
        <taxon>Bacteria</taxon>
        <taxon>Pseudomonadati</taxon>
        <taxon>Pseudomonadota</taxon>
        <taxon>Alphaproteobacteria</taxon>
        <taxon>Hyphomicrobiales</taxon>
        <taxon>Rhizobiaceae</taxon>
        <taxon>Rhizobium/Agrobacterium group</taxon>
        <taxon>Rhizobium</taxon>
    </lineage>
</organism>
<protein>
    <submittedName>
        <fullName evidence="7">Thiol:disulfide interchange protein</fullName>
    </submittedName>
</protein>
<dbReference type="InterPro" id="IPR004799">
    <property type="entry name" value="Periplasmic_diS_OxRdtase_DsbE"/>
</dbReference>
<dbReference type="GO" id="GO:0030288">
    <property type="term" value="C:outer membrane-bounded periplasmic space"/>
    <property type="evidence" value="ECO:0007669"/>
    <property type="project" value="InterPro"/>
</dbReference>
<reference evidence="7 8" key="1">
    <citation type="submission" date="2015-11" db="EMBL/GenBank/DDBJ databases">
        <title>Draft Genome Sequence of the Strain BR 10423 (Rhizobium sp.) isolated from nodules of Mimosa pudica.</title>
        <authorList>
            <person name="Barauna A.C."/>
            <person name="Zilli J.E."/>
            <person name="Simoes-Araujo J.L."/>
            <person name="Reis V.M."/>
            <person name="James E.K."/>
            <person name="Reis F.B.Jr."/>
            <person name="Rouws L.F."/>
            <person name="Passos S.R."/>
            <person name="Gois S.R."/>
        </authorList>
    </citation>
    <scope>NUCLEOTIDE SEQUENCE [LARGE SCALE GENOMIC DNA]</scope>
    <source>
        <strain evidence="7 8">BR10423</strain>
    </source>
</reference>
<dbReference type="Proteomes" id="UP000068164">
    <property type="component" value="Unassembled WGS sequence"/>
</dbReference>
<dbReference type="PANTHER" id="PTHR42852">
    <property type="entry name" value="THIOL:DISULFIDE INTERCHANGE PROTEIN DSBE"/>
    <property type="match status" value="1"/>
</dbReference>
<sequence>MRSYLVAAIPLVAFLGIASAVGNVLYRESADGYTPSTLPSSLIGQPHPHVDLPPLAGSSTPGLADAGIRGRVTVVNIFASWCIPCRQEHPVLMELAKDTRITVVAINYKDAPEKALPFLRENGNPFAAIGIDARGRASIDWGVYGVPETFVINRDGRIVAKHVGPLDAAALAKDIRPFLDQALAGG</sequence>
<dbReference type="InterPro" id="IPR013740">
    <property type="entry name" value="Redoxin"/>
</dbReference>
<dbReference type="PANTHER" id="PTHR42852:SF6">
    <property type="entry name" value="THIOL:DISULFIDE INTERCHANGE PROTEIN DSBE"/>
    <property type="match status" value="1"/>
</dbReference>
<keyword evidence="5" id="KW-0676">Redox-active center</keyword>
<dbReference type="GO" id="GO:0017004">
    <property type="term" value="P:cytochrome complex assembly"/>
    <property type="evidence" value="ECO:0007669"/>
    <property type="project" value="UniProtKB-KW"/>
</dbReference>
<dbReference type="EMBL" id="LNCD01000133">
    <property type="protein sequence ID" value="KWV42820.1"/>
    <property type="molecule type" value="Genomic_DNA"/>
</dbReference>
<evidence type="ECO:0000256" key="5">
    <source>
        <dbReference type="ARBA" id="ARBA00023284"/>
    </source>
</evidence>
<dbReference type="NCBIfam" id="TIGR00385">
    <property type="entry name" value="dsbE"/>
    <property type="match status" value="1"/>
</dbReference>
<comment type="subcellular location">
    <subcellularLocation>
        <location evidence="1">Cell envelope</location>
    </subcellularLocation>
</comment>
<feature type="domain" description="Thioredoxin" evidence="6">
    <location>
        <begin position="41"/>
        <end position="184"/>
    </location>
</feature>
<dbReference type="GO" id="GO:0015036">
    <property type="term" value="F:disulfide oxidoreductase activity"/>
    <property type="evidence" value="ECO:0007669"/>
    <property type="project" value="InterPro"/>
</dbReference>
<gene>
    <name evidence="7" type="ORF">AS026_20410</name>
</gene>
<evidence type="ECO:0000256" key="1">
    <source>
        <dbReference type="ARBA" id="ARBA00004196"/>
    </source>
</evidence>
<keyword evidence="3" id="KW-0201">Cytochrome c-type biogenesis</keyword>
<accession>A0A109J5P1</accession>
<dbReference type="OrthoDB" id="9799347at2"/>
<dbReference type="RefSeq" id="WP_062374580.1">
    <property type="nucleotide sequence ID" value="NZ_LNCD01000133.1"/>
</dbReference>
<comment type="caution">
    <text evidence="7">The sequence shown here is derived from an EMBL/GenBank/DDBJ whole genome shotgun (WGS) entry which is preliminary data.</text>
</comment>
<evidence type="ECO:0000259" key="6">
    <source>
        <dbReference type="PROSITE" id="PS51352"/>
    </source>
</evidence>
<evidence type="ECO:0000256" key="3">
    <source>
        <dbReference type="ARBA" id="ARBA00022748"/>
    </source>
</evidence>
<keyword evidence="4" id="KW-1015">Disulfide bond</keyword>
<evidence type="ECO:0000313" key="7">
    <source>
        <dbReference type="EMBL" id="KWV42820.1"/>
    </source>
</evidence>
<dbReference type="InterPro" id="IPR013766">
    <property type="entry name" value="Thioredoxin_domain"/>
</dbReference>
<dbReference type="InterPro" id="IPR050553">
    <property type="entry name" value="Thioredoxin_ResA/DsbE_sf"/>
</dbReference>
<proteinExistence type="inferred from homology"/>
<dbReference type="CDD" id="cd03010">
    <property type="entry name" value="TlpA_like_DsbE"/>
    <property type="match status" value="1"/>
</dbReference>
<evidence type="ECO:0000256" key="2">
    <source>
        <dbReference type="ARBA" id="ARBA00007758"/>
    </source>
</evidence>
<keyword evidence="8" id="KW-1185">Reference proteome</keyword>
<dbReference type="Gene3D" id="3.40.30.10">
    <property type="entry name" value="Glutaredoxin"/>
    <property type="match status" value="1"/>
</dbReference>
<dbReference type="InterPro" id="IPR036249">
    <property type="entry name" value="Thioredoxin-like_sf"/>
</dbReference>
<name>A0A109J5P1_9HYPH</name>
<evidence type="ECO:0000256" key="4">
    <source>
        <dbReference type="ARBA" id="ARBA00023157"/>
    </source>
</evidence>
<dbReference type="AlphaFoldDB" id="A0A109J5P1"/>
<evidence type="ECO:0000313" key="8">
    <source>
        <dbReference type="Proteomes" id="UP000068164"/>
    </source>
</evidence>